<evidence type="ECO:0000313" key="2">
    <source>
        <dbReference type="Proteomes" id="UP001162480"/>
    </source>
</evidence>
<accession>A0AA36FJ72</accession>
<dbReference type="Proteomes" id="UP001162480">
    <property type="component" value="Chromosome 23"/>
</dbReference>
<organism evidence="1 2">
    <name type="scientific">Octopus vulgaris</name>
    <name type="common">Common octopus</name>
    <dbReference type="NCBI Taxonomy" id="6645"/>
    <lineage>
        <taxon>Eukaryota</taxon>
        <taxon>Metazoa</taxon>
        <taxon>Spiralia</taxon>
        <taxon>Lophotrochozoa</taxon>
        <taxon>Mollusca</taxon>
        <taxon>Cephalopoda</taxon>
        <taxon>Coleoidea</taxon>
        <taxon>Octopodiformes</taxon>
        <taxon>Octopoda</taxon>
        <taxon>Incirrata</taxon>
        <taxon>Octopodidae</taxon>
        <taxon>Octopus</taxon>
    </lineage>
</organism>
<sequence>MTLLFVGASGCCVSDVAGGFYRDDGCNACSTSVSCGDCSRSPIDISSECYVTVKIELNINDKVKVNFKVKANVMLKINVKTNGSVKIYVSVTCGGQYQDERSLKEKDRCQHEGQSQDKCGKSKSR</sequence>
<gene>
    <name evidence="1" type="ORF">OCTVUL_1B011515</name>
</gene>
<proteinExistence type="predicted"/>
<keyword evidence="2" id="KW-1185">Reference proteome</keyword>
<reference evidence="1" key="1">
    <citation type="submission" date="2023-08" db="EMBL/GenBank/DDBJ databases">
        <authorList>
            <person name="Alioto T."/>
            <person name="Alioto T."/>
            <person name="Gomez Garrido J."/>
        </authorList>
    </citation>
    <scope>NUCLEOTIDE SEQUENCE</scope>
</reference>
<dbReference type="EMBL" id="OX597836">
    <property type="protein sequence ID" value="CAI9739642.1"/>
    <property type="molecule type" value="Genomic_DNA"/>
</dbReference>
<protein>
    <submittedName>
        <fullName evidence="1">Uncharacterized protein</fullName>
    </submittedName>
</protein>
<name>A0AA36FJ72_OCTVU</name>
<dbReference type="AlphaFoldDB" id="A0AA36FJ72"/>
<evidence type="ECO:0000313" key="1">
    <source>
        <dbReference type="EMBL" id="CAI9739642.1"/>
    </source>
</evidence>